<sequence length="252" mass="28093">MLELSFLVISIIIICIVLYYKKDISTLHVEPFDNSYLSACPSGYKTYYQTDGTAGCCNGDLHGSNCLSDQKCTMGRATPDVENCVTFILKEYQIKGKEFCPSTLPSYYENGDLKIKGCTNGNLNPQLNGPATDGQPKCVIYKSSAENDIHLDSCLNKRILDMYPCFGNNCSKSYIDFSQQNASIPPLLMVSFSDASGMHHVSYTKASAERYLDTVWPQWRQGGLDLDKNIVISEVAKAFYIDKTMPQSEIQL</sequence>
<name>A0A6C0KT99_9ZZZZ</name>
<proteinExistence type="predicted"/>
<organism evidence="1">
    <name type="scientific">viral metagenome</name>
    <dbReference type="NCBI Taxonomy" id="1070528"/>
    <lineage>
        <taxon>unclassified sequences</taxon>
        <taxon>metagenomes</taxon>
        <taxon>organismal metagenomes</taxon>
    </lineage>
</organism>
<reference evidence="1" key="1">
    <citation type="journal article" date="2020" name="Nature">
        <title>Giant virus diversity and host interactions through global metagenomics.</title>
        <authorList>
            <person name="Schulz F."/>
            <person name="Roux S."/>
            <person name="Paez-Espino D."/>
            <person name="Jungbluth S."/>
            <person name="Walsh D.A."/>
            <person name="Denef V.J."/>
            <person name="McMahon K.D."/>
            <person name="Konstantinidis K.T."/>
            <person name="Eloe-Fadrosh E.A."/>
            <person name="Kyrpides N.C."/>
            <person name="Woyke T."/>
        </authorList>
    </citation>
    <scope>NUCLEOTIDE SEQUENCE</scope>
    <source>
        <strain evidence="1">GVMAG-S-3300013093-109</strain>
    </source>
</reference>
<accession>A0A6C0KT99</accession>
<dbReference type="AlphaFoldDB" id="A0A6C0KT99"/>
<evidence type="ECO:0000313" key="1">
    <source>
        <dbReference type="EMBL" id="QHU20493.1"/>
    </source>
</evidence>
<protein>
    <submittedName>
        <fullName evidence="1">Uncharacterized protein</fullName>
    </submittedName>
</protein>
<dbReference type="EMBL" id="MN740968">
    <property type="protein sequence ID" value="QHU20493.1"/>
    <property type="molecule type" value="Genomic_DNA"/>
</dbReference>